<proteinExistence type="predicted"/>
<evidence type="ECO:0000256" key="2">
    <source>
        <dbReference type="SAM" id="SignalP"/>
    </source>
</evidence>
<keyword evidence="2" id="KW-0732">Signal</keyword>
<reference evidence="3 4" key="1">
    <citation type="submission" date="2019-10" db="EMBL/GenBank/DDBJ databases">
        <authorList>
            <person name="Palmer J.M."/>
        </authorList>
    </citation>
    <scope>NUCLEOTIDE SEQUENCE [LARGE SCALE GENOMIC DNA]</scope>
    <source>
        <strain evidence="3 4">TWF696</strain>
    </source>
</reference>
<sequence length="233" mass="22972">MHFSNFAIAALAALPSIASALTLYDISPDIGDAKDKCASQYSIPLMSCNRLPGTCAEACQQQLENLQKTLQSACQGTKNVGNGLLAAALNGKLVDELCLGSQPAVTRAPSASASPTFMVAPGKSFSGSVIQVSSVSAVAAVSSAGLIIDTSVPMSTGAQSAGAFPTPTYAPTTLATSSSAKPASTSAGGSGNSNTNGSPFSSQPEDAPSSGATVRAGAFGVVIGVVAVIANVL</sequence>
<evidence type="ECO:0000313" key="3">
    <source>
        <dbReference type="EMBL" id="KAK6340634.1"/>
    </source>
</evidence>
<evidence type="ECO:0000256" key="1">
    <source>
        <dbReference type="SAM" id="MobiDB-lite"/>
    </source>
</evidence>
<protein>
    <submittedName>
        <fullName evidence="3">Uncharacterized protein</fullName>
    </submittedName>
</protein>
<feature type="compositionally biased region" description="Low complexity" evidence="1">
    <location>
        <begin position="173"/>
        <end position="202"/>
    </location>
</feature>
<evidence type="ECO:0000313" key="4">
    <source>
        <dbReference type="Proteomes" id="UP001375240"/>
    </source>
</evidence>
<organism evidence="3 4">
    <name type="scientific">Orbilia brochopaga</name>
    <dbReference type="NCBI Taxonomy" id="3140254"/>
    <lineage>
        <taxon>Eukaryota</taxon>
        <taxon>Fungi</taxon>
        <taxon>Dikarya</taxon>
        <taxon>Ascomycota</taxon>
        <taxon>Pezizomycotina</taxon>
        <taxon>Orbiliomycetes</taxon>
        <taxon>Orbiliales</taxon>
        <taxon>Orbiliaceae</taxon>
        <taxon>Orbilia</taxon>
    </lineage>
</organism>
<feature type="region of interest" description="Disordered" evidence="1">
    <location>
        <begin position="173"/>
        <end position="211"/>
    </location>
</feature>
<keyword evidence="4" id="KW-1185">Reference proteome</keyword>
<accession>A0AAV9UHE9</accession>
<gene>
    <name evidence="3" type="ORF">TWF696_008958</name>
</gene>
<name>A0AAV9UHE9_9PEZI</name>
<dbReference type="AlphaFoldDB" id="A0AAV9UHE9"/>
<comment type="caution">
    <text evidence="3">The sequence shown here is derived from an EMBL/GenBank/DDBJ whole genome shotgun (WGS) entry which is preliminary data.</text>
</comment>
<feature type="chain" id="PRO_5043586614" evidence="2">
    <location>
        <begin position="21"/>
        <end position="233"/>
    </location>
</feature>
<feature type="signal peptide" evidence="2">
    <location>
        <begin position="1"/>
        <end position="20"/>
    </location>
</feature>
<dbReference type="EMBL" id="JAVHNQ010000008">
    <property type="protein sequence ID" value="KAK6340634.1"/>
    <property type="molecule type" value="Genomic_DNA"/>
</dbReference>
<dbReference type="Proteomes" id="UP001375240">
    <property type="component" value="Unassembled WGS sequence"/>
</dbReference>